<sequence length="138" mass="16111">MADMVIPFYTCLYEVVNDHSLDSIISWGKSNHSFIIWNPRELDSKLISISRPSRRLPCSSLKKFFHDVKFYGFKRVKGSPRLEFGNAYFVRGKPELLQKMQQKSFDKNLRKYQAAITAENQAIKDAKDAEARLQHLRI</sequence>
<dbReference type="InterPro" id="IPR000232">
    <property type="entry name" value="HSF_DNA-bd"/>
</dbReference>
<gene>
    <name evidence="8" type="primary">LOC104716928</name>
</gene>
<reference evidence="8" key="2">
    <citation type="submission" date="2025-08" db="UniProtKB">
        <authorList>
            <consortium name="RefSeq"/>
        </authorList>
    </citation>
    <scope>IDENTIFICATION</scope>
    <source>
        <tissue evidence="8">Leaf</tissue>
    </source>
</reference>
<accession>A0ABM0TX30</accession>
<keyword evidence="2" id="KW-0346">Stress response</keyword>
<dbReference type="GeneID" id="104716928"/>
<keyword evidence="7" id="KW-1185">Reference proteome</keyword>
<name>A0ABM0TX30_CAMSA</name>
<dbReference type="InterPro" id="IPR036390">
    <property type="entry name" value="WH_DNA-bd_sf"/>
</dbReference>
<proteinExistence type="inferred from homology"/>
<dbReference type="RefSeq" id="XP_010432706.1">
    <property type="nucleotide sequence ID" value="XM_010434404.2"/>
</dbReference>
<dbReference type="Proteomes" id="UP000694864">
    <property type="component" value="Chromosome 10"/>
</dbReference>
<evidence type="ECO:0000256" key="4">
    <source>
        <dbReference type="ARBA" id="ARBA00023242"/>
    </source>
</evidence>
<evidence type="ECO:0000259" key="6">
    <source>
        <dbReference type="SMART" id="SM00415"/>
    </source>
</evidence>
<evidence type="ECO:0000313" key="8">
    <source>
        <dbReference type="RefSeq" id="XP_010432706.1"/>
    </source>
</evidence>
<reference evidence="7" key="1">
    <citation type="journal article" date="2014" name="Nat. Commun.">
        <title>The emerging biofuel crop Camelina sativa retains a highly undifferentiated hexaploid genome structure.</title>
        <authorList>
            <person name="Kagale S."/>
            <person name="Koh C."/>
            <person name="Nixon J."/>
            <person name="Bollina V."/>
            <person name="Clarke W.E."/>
            <person name="Tuteja R."/>
            <person name="Spillane C."/>
            <person name="Robinson S.J."/>
            <person name="Links M.G."/>
            <person name="Clarke C."/>
            <person name="Higgins E.E."/>
            <person name="Huebert T."/>
            <person name="Sharpe A.G."/>
            <person name="Parkin I.A."/>
        </authorList>
    </citation>
    <scope>NUCLEOTIDE SEQUENCE [LARGE SCALE GENOMIC DNA]</scope>
    <source>
        <strain evidence="7">cv. DH55</strain>
    </source>
</reference>
<feature type="domain" description="HSF-type DNA-binding" evidence="6">
    <location>
        <begin position="4"/>
        <end position="103"/>
    </location>
</feature>
<dbReference type="InterPro" id="IPR036388">
    <property type="entry name" value="WH-like_DNA-bd_sf"/>
</dbReference>
<keyword evidence="3" id="KW-0238">DNA-binding</keyword>
<evidence type="ECO:0000256" key="5">
    <source>
        <dbReference type="RuleBase" id="RU004020"/>
    </source>
</evidence>
<dbReference type="SMART" id="SM00415">
    <property type="entry name" value="HSF"/>
    <property type="match status" value="1"/>
</dbReference>
<evidence type="ECO:0000313" key="7">
    <source>
        <dbReference type="Proteomes" id="UP000694864"/>
    </source>
</evidence>
<protein>
    <submittedName>
        <fullName evidence="8">Heat stress transcription factor A-4a-like</fullName>
    </submittedName>
</protein>
<evidence type="ECO:0000256" key="1">
    <source>
        <dbReference type="ARBA" id="ARBA00004123"/>
    </source>
</evidence>
<evidence type="ECO:0000256" key="2">
    <source>
        <dbReference type="ARBA" id="ARBA00023016"/>
    </source>
</evidence>
<organism evidence="7 8">
    <name type="scientific">Camelina sativa</name>
    <name type="common">False flax</name>
    <name type="synonym">Myagrum sativum</name>
    <dbReference type="NCBI Taxonomy" id="90675"/>
    <lineage>
        <taxon>Eukaryota</taxon>
        <taxon>Viridiplantae</taxon>
        <taxon>Streptophyta</taxon>
        <taxon>Embryophyta</taxon>
        <taxon>Tracheophyta</taxon>
        <taxon>Spermatophyta</taxon>
        <taxon>Magnoliopsida</taxon>
        <taxon>eudicotyledons</taxon>
        <taxon>Gunneridae</taxon>
        <taxon>Pentapetalae</taxon>
        <taxon>rosids</taxon>
        <taxon>malvids</taxon>
        <taxon>Brassicales</taxon>
        <taxon>Brassicaceae</taxon>
        <taxon>Camelineae</taxon>
        <taxon>Camelina</taxon>
    </lineage>
</organism>
<dbReference type="SUPFAM" id="SSF46785">
    <property type="entry name" value="Winged helix' DNA-binding domain"/>
    <property type="match status" value="1"/>
</dbReference>
<evidence type="ECO:0000256" key="3">
    <source>
        <dbReference type="ARBA" id="ARBA00023125"/>
    </source>
</evidence>
<dbReference type="Gene3D" id="1.10.10.10">
    <property type="entry name" value="Winged helix-like DNA-binding domain superfamily/Winged helix DNA-binding domain"/>
    <property type="match status" value="1"/>
</dbReference>
<comment type="subcellular location">
    <subcellularLocation>
        <location evidence="1">Nucleus</location>
    </subcellularLocation>
</comment>
<dbReference type="PANTHER" id="PTHR10015:SF384">
    <property type="entry name" value="DNA-BINDING PROTEIN-RELATED"/>
    <property type="match status" value="1"/>
</dbReference>
<dbReference type="Pfam" id="PF00447">
    <property type="entry name" value="HSF_DNA-bind"/>
    <property type="match status" value="1"/>
</dbReference>
<keyword evidence="4" id="KW-0539">Nucleus</keyword>
<dbReference type="PANTHER" id="PTHR10015">
    <property type="entry name" value="HEAT SHOCK TRANSCRIPTION FACTOR"/>
    <property type="match status" value="1"/>
</dbReference>
<comment type="similarity">
    <text evidence="5">Belongs to the HSF family.</text>
</comment>